<dbReference type="CDD" id="cd06171">
    <property type="entry name" value="Sigma70_r4"/>
    <property type="match status" value="1"/>
</dbReference>
<sequence length="198" mass="23058">MVEITDQELWEGVRQGDEKAFTLTFDRYHSTLFNYGCKLCDDSGLVEDAVQDVFIDIWRLRKNLTPNITSIKFYLYRSLRRRIHMGTIKALPIKDLSILTGTEIPFIRDNSESMLMERESNTLLTQRLNSLLSQLPARQVEAITLRYFDEFSFPETAEIMGVSEKSVRNFIYRALVYLRECRESIMVSVSALLLFAFS</sequence>
<accession>A0A8J3DCH6</accession>
<dbReference type="SUPFAM" id="SSF88946">
    <property type="entry name" value="Sigma2 domain of RNA polymerase sigma factors"/>
    <property type="match status" value="1"/>
</dbReference>
<dbReference type="Pfam" id="PF08281">
    <property type="entry name" value="Sigma70_r4_2"/>
    <property type="match status" value="1"/>
</dbReference>
<dbReference type="GO" id="GO:0016987">
    <property type="term" value="F:sigma factor activity"/>
    <property type="evidence" value="ECO:0007669"/>
    <property type="project" value="UniProtKB-KW"/>
</dbReference>
<keyword evidence="3" id="KW-0731">Sigma factor</keyword>
<reference evidence="7 8" key="1">
    <citation type="journal article" date="2014" name="Int. J. Syst. Evol. Microbiol.">
        <title>Complete genome sequence of Corynebacterium casei LMG S-19264T (=DSM 44701T), isolated from a smear-ripened cheese.</title>
        <authorList>
            <consortium name="US DOE Joint Genome Institute (JGI-PGF)"/>
            <person name="Walter F."/>
            <person name="Albersmeier A."/>
            <person name="Kalinowski J."/>
            <person name="Ruckert C."/>
        </authorList>
    </citation>
    <scope>NUCLEOTIDE SEQUENCE [LARGE SCALE GENOMIC DNA]</scope>
    <source>
        <strain evidence="7 8">KCTC 12866</strain>
    </source>
</reference>
<evidence type="ECO:0000256" key="2">
    <source>
        <dbReference type="ARBA" id="ARBA00023015"/>
    </source>
</evidence>
<dbReference type="InterPro" id="IPR014284">
    <property type="entry name" value="RNA_pol_sigma-70_dom"/>
</dbReference>
<feature type="domain" description="RNA polymerase sigma factor 70 region 4 type 2" evidence="6">
    <location>
        <begin position="126"/>
        <end position="176"/>
    </location>
</feature>
<dbReference type="Gene3D" id="1.10.1740.10">
    <property type="match status" value="1"/>
</dbReference>
<dbReference type="InterPro" id="IPR007627">
    <property type="entry name" value="RNA_pol_sigma70_r2"/>
</dbReference>
<evidence type="ECO:0000259" key="6">
    <source>
        <dbReference type="Pfam" id="PF08281"/>
    </source>
</evidence>
<organism evidence="7 8">
    <name type="scientific">Persicitalea jodogahamensis</name>
    <dbReference type="NCBI Taxonomy" id="402147"/>
    <lineage>
        <taxon>Bacteria</taxon>
        <taxon>Pseudomonadati</taxon>
        <taxon>Bacteroidota</taxon>
        <taxon>Cytophagia</taxon>
        <taxon>Cytophagales</taxon>
        <taxon>Spirosomataceae</taxon>
        <taxon>Persicitalea</taxon>
    </lineage>
</organism>
<dbReference type="PANTHER" id="PTHR43133">
    <property type="entry name" value="RNA POLYMERASE ECF-TYPE SIGMA FACTO"/>
    <property type="match status" value="1"/>
</dbReference>
<proteinExistence type="inferred from homology"/>
<protein>
    <submittedName>
        <fullName evidence="7">RNA polymerase sigma-70 factor</fullName>
    </submittedName>
</protein>
<dbReference type="Pfam" id="PF04542">
    <property type="entry name" value="Sigma70_r2"/>
    <property type="match status" value="1"/>
</dbReference>
<name>A0A8J3DCH6_9BACT</name>
<dbReference type="InterPro" id="IPR036388">
    <property type="entry name" value="WH-like_DNA-bd_sf"/>
</dbReference>
<evidence type="ECO:0000313" key="7">
    <source>
        <dbReference type="EMBL" id="GHB82307.1"/>
    </source>
</evidence>
<gene>
    <name evidence="7" type="ORF">GCM10007390_41780</name>
</gene>
<evidence type="ECO:0000256" key="4">
    <source>
        <dbReference type="ARBA" id="ARBA00023163"/>
    </source>
</evidence>
<dbReference type="NCBIfam" id="TIGR02937">
    <property type="entry name" value="sigma70-ECF"/>
    <property type="match status" value="1"/>
</dbReference>
<dbReference type="GO" id="GO:0003677">
    <property type="term" value="F:DNA binding"/>
    <property type="evidence" value="ECO:0007669"/>
    <property type="project" value="InterPro"/>
</dbReference>
<comment type="caution">
    <text evidence="7">The sequence shown here is derived from an EMBL/GenBank/DDBJ whole genome shotgun (WGS) entry which is preliminary data.</text>
</comment>
<dbReference type="PANTHER" id="PTHR43133:SF46">
    <property type="entry name" value="RNA POLYMERASE SIGMA-70 FACTOR ECF SUBFAMILY"/>
    <property type="match status" value="1"/>
</dbReference>
<evidence type="ECO:0000259" key="5">
    <source>
        <dbReference type="Pfam" id="PF04542"/>
    </source>
</evidence>
<dbReference type="Proteomes" id="UP000598271">
    <property type="component" value="Unassembled WGS sequence"/>
</dbReference>
<dbReference type="InterPro" id="IPR013325">
    <property type="entry name" value="RNA_pol_sigma_r2"/>
</dbReference>
<evidence type="ECO:0000313" key="8">
    <source>
        <dbReference type="Proteomes" id="UP000598271"/>
    </source>
</evidence>
<keyword evidence="2" id="KW-0805">Transcription regulation</keyword>
<dbReference type="Gene3D" id="1.10.10.10">
    <property type="entry name" value="Winged helix-like DNA-binding domain superfamily/Winged helix DNA-binding domain"/>
    <property type="match status" value="1"/>
</dbReference>
<comment type="similarity">
    <text evidence="1">Belongs to the sigma-70 factor family. ECF subfamily.</text>
</comment>
<dbReference type="GO" id="GO:0006352">
    <property type="term" value="P:DNA-templated transcription initiation"/>
    <property type="evidence" value="ECO:0007669"/>
    <property type="project" value="InterPro"/>
</dbReference>
<feature type="domain" description="RNA polymerase sigma-70 region 2" evidence="5">
    <location>
        <begin position="25"/>
        <end position="84"/>
    </location>
</feature>
<evidence type="ECO:0000256" key="1">
    <source>
        <dbReference type="ARBA" id="ARBA00010641"/>
    </source>
</evidence>
<dbReference type="RefSeq" id="WP_189566879.1">
    <property type="nucleotide sequence ID" value="NZ_BMXF01000004.1"/>
</dbReference>
<dbReference type="InterPro" id="IPR039425">
    <property type="entry name" value="RNA_pol_sigma-70-like"/>
</dbReference>
<dbReference type="SUPFAM" id="SSF88659">
    <property type="entry name" value="Sigma3 and sigma4 domains of RNA polymerase sigma factors"/>
    <property type="match status" value="1"/>
</dbReference>
<dbReference type="InterPro" id="IPR013324">
    <property type="entry name" value="RNA_pol_sigma_r3/r4-like"/>
</dbReference>
<keyword evidence="8" id="KW-1185">Reference proteome</keyword>
<dbReference type="EMBL" id="BMXF01000004">
    <property type="protein sequence ID" value="GHB82307.1"/>
    <property type="molecule type" value="Genomic_DNA"/>
</dbReference>
<keyword evidence="4" id="KW-0804">Transcription</keyword>
<dbReference type="AlphaFoldDB" id="A0A8J3DCH6"/>
<dbReference type="InterPro" id="IPR013249">
    <property type="entry name" value="RNA_pol_sigma70_r4_t2"/>
</dbReference>
<evidence type="ECO:0000256" key="3">
    <source>
        <dbReference type="ARBA" id="ARBA00023082"/>
    </source>
</evidence>